<reference evidence="19 20" key="1">
    <citation type="submission" date="2022-06" db="EMBL/GenBank/DDBJ databases">
        <title>Mesorhizobium sp. strain RP14 Genome sequencing and assembly.</title>
        <authorList>
            <person name="Kim I."/>
        </authorList>
    </citation>
    <scope>NUCLEOTIDE SEQUENCE [LARGE SCALE GENOMIC DNA]</scope>
    <source>
        <strain evidence="20">RP14(2022)</strain>
    </source>
</reference>
<evidence type="ECO:0000256" key="18">
    <source>
        <dbReference type="SAM" id="Phobius"/>
    </source>
</evidence>
<evidence type="ECO:0000256" key="12">
    <source>
        <dbReference type="ARBA" id="ARBA00025694"/>
    </source>
</evidence>
<dbReference type="RefSeq" id="WP_252821249.1">
    <property type="nucleotide sequence ID" value="NZ_JAMXQS010000008.1"/>
</dbReference>
<evidence type="ECO:0000256" key="11">
    <source>
        <dbReference type="ARBA" id="ARBA00023136"/>
    </source>
</evidence>
<comment type="similarity">
    <text evidence="2">Belongs to the cytochrome c oxidase bacterial subunit 4 family.</text>
</comment>
<evidence type="ECO:0000256" key="10">
    <source>
        <dbReference type="ARBA" id="ARBA00023002"/>
    </source>
</evidence>
<keyword evidence="7 18" id="KW-0812">Transmembrane</keyword>
<dbReference type="InterPro" id="IPR050968">
    <property type="entry name" value="Cytochrome_c_oxidase_bac_sub4"/>
</dbReference>
<evidence type="ECO:0000256" key="6">
    <source>
        <dbReference type="ARBA" id="ARBA00022475"/>
    </source>
</evidence>
<dbReference type="EMBL" id="JAMXQS010000008">
    <property type="protein sequence ID" value="MCO6051566.1"/>
    <property type="molecule type" value="Genomic_DNA"/>
</dbReference>
<dbReference type="InterPro" id="IPR014210">
    <property type="entry name" value="Cyt_o_ubiqinol_oxidase_su4"/>
</dbReference>
<comment type="function">
    <text evidence="12">Cytochrome bo(3) ubiquinol terminal oxidase is the component of the aerobic respiratory chain of E.coli that predominates when cells are grown at high aeration. Has proton pump activity across the membrane in addition to electron transfer, pumping 2 protons/electron.</text>
</comment>
<evidence type="ECO:0000313" key="20">
    <source>
        <dbReference type="Proteomes" id="UP001205906"/>
    </source>
</evidence>
<evidence type="ECO:0000256" key="1">
    <source>
        <dbReference type="ARBA" id="ARBA00004651"/>
    </source>
</evidence>
<keyword evidence="11 18" id="KW-0472">Membrane</keyword>
<keyword evidence="6" id="KW-1003">Cell membrane</keyword>
<evidence type="ECO:0000256" key="15">
    <source>
        <dbReference type="ARBA" id="ARBA00031887"/>
    </source>
</evidence>
<evidence type="ECO:0000256" key="13">
    <source>
        <dbReference type="ARBA" id="ARBA00030071"/>
    </source>
</evidence>
<evidence type="ECO:0000256" key="2">
    <source>
        <dbReference type="ARBA" id="ARBA00008079"/>
    </source>
</evidence>
<dbReference type="InterPro" id="IPR005171">
    <property type="entry name" value="Cyt_c_oxidase_su4_prok"/>
</dbReference>
<keyword evidence="10" id="KW-0560">Oxidoreductase</keyword>
<dbReference type="Pfam" id="PF03626">
    <property type="entry name" value="COX4_pro"/>
    <property type="match status" value="1"/>
</dbReference>
<accession>A0ABT1C9R5</accession>
<proteinExistence type="inferred from homology"/>
<feature type="transmembrane region" description="Helical" evidence="18">
    <location>
        <begin position="100"/>
        <end position="122"/>
    </location>
</feature>
<name>A0ABT1C9R5_9HYPH</name>
<evidence type="ECO:0000256" key="16">
    <source>
        <dbReference type="ARBA" id="ARBA00032185"/>
    </source>
</evidence>
<keyword evidence="9 18" id="KW-1133">Transmembrane helix</keyword>
<dbReference type="NCBIfam" id="TIGR02847">
    <property type="entry name" value="CyoD"/>
    <property type="match status" value="1"/>
</dbReference>
<evidence type="ECO:0000313" key="19">
    <source>
        <dbReference type="EMBL" id="MCO6051566.1"/>
    </source>
</evidence>
<evidence type="ECO:0000256" key="4">
    <source>
        <dbReference type="ARBA" id="ARBA00014689"/>
    </source>
</evidence>
<organism evidence="19 20">
    <name type="scientific">Mesorhizobium liriopis</name>
    <dbReference type="NCBI Taxonomy" id="2953882"/>
    <lineage>
        <taxon>Bacteria</taxon>
        <taxon>Pseudomonadati</taxon>
        <taxon>Pseudomonadota</taxon>
        <taxon>Alphaproteobacteria</taxon>
        <taxon>Hyphomicrobiales</taxon>
        <taxon>Phyllobacteriaceae</taxon>
        <taxon>Mesorhizobium</taxon>
    </lineage>
</organism>
<feature type="transmembrane region" description="Helical" evidence="18">
    <location>
        <begin position="38"/>
        <end position="57"/>
    </location>
</feature>
<dbReference type="Proteomes" id="UP001205906">
    <property type="component" value="Unassembled WGS sequence"/>
</dbReference>
<comment type="caution">
    <text evidence="19">The sequence shown here is derived from an EMBL/GenBank/DDBJ whole genome shotgun (WGS) entry which is preliminary data.</text>
</comment>
<dbReference type="PANTHER" id="PTHR36835">
    <property type="entry name" value="CYTOCHROME BO(3) UBIQUINOL OXIDASE SUBUNIT 4"/>
    <property type="match status" value="1"/>
</dbReference>
<keyword evidence="5" id="KW-0813">Transport</keyword>
<comment type="subunit">
    <text evidence="3">Heterooctamer of two A chains, two B chains, two C chains and two D chains.</text>
</comment>
<evidence type="ECO:0000256" key="8">
    <source>
        <dbReference type="ARBA" id="ARBA00022982"/>
    </source>
</evidence>
<dbReference type="PANTHER" id="PTHR36835:SF1">
    <property type="entry name" value="CYTOCHROME BO(3) UBIQUINOL OXIDASE SUBUNIT 4"/>
    <property type="match status" value="1"/>
</dbReference>
<feature type="transmembrane region" description="Helical" evidence="18">
    <location>
        <begin position="69"/>
        <end position="88"/>
    </location>
</feature>
<evidence type="ECO:0000256" key="5">
    <source>
        <dbReference type="ARBA" id="ARBA00022448"/>
    </source>
</evidence>
<feature type="region of interest" description="Disordered" evidence="17">
    <location>
        <begin position="1"/>
        <end position="29"/>
    </location>
</feature>
<comment type="subcellular location">
    <subcellularLocation>
        <location evidence="1">Cell membrane</location>
        <topology evidence="1">Multi-pass membrane protein</topology>
    </subcellularLocation>
</comment>
<keyword evidence="20" id="KW-1185">Reference proteome</keyword>
<gene>
    <name evidence="19" type="primary">cyoD</name>
    <name evidence="19" type="ORF">NGM99_17410</name>
</gene>
<evidence type="ECO:0000256" key="14">
    <source>
        <dbReference type="ARBA" id="ARBA00030211"/>
    </source>
</evidence>
<sequence>MSELAHHTDNLGRGHGDSHGHGHGHGHDAHEAHGSFKGYMTGFVLSVILTAVPFWLVMESPLASPQLTAFLVVAFAAVQIVVHMIFFLHMNASSEEGWNFMAFVFTLIVVVITIAGTLWVMYHMNTNMMPQMDTMEQNEIGQQP</sequence>
<evidence type="ECO:0000256" key="9">
    <source>
        <dbReference type="ARBA" id="ARBA00022989"/>
    </source>
</evidence>
<evidence type="ECO:0000256" key="17">
    <source>
        <dbReference type="SAM" id="MobiDB-lite"/>
    </source>
</evidence>
<protein>
    <recommendedName>
        <fullName evidence="4">Cytochrome bo(3) ubiquinol oxidase subunit 4</fullName>
    </recommendedName>
    <alternativeName>
        <fullName evidence="16">Cytochrome o ubiquinol oxidase subunit 4</fullName>
    </alternativeName>
    <alternativeName>
        <fullName evidence="13">Oxidase bo(3) subunit 4</fullName>
    </alternativeName>
    <alternativeName>
        <fullName evidence="14">Ubiquinol oxidase polypeptide IV</fullName>
    </alternativeName>
    <alternativeName>
        <fullName evidence="15">Ubiquinol oxidase subunit 4</fullName>
    </alternativeName>
</protein>
<keyword evidence="8" id="KW-0249">Electron transport</keyword>
<evidence type="ECO:0000256" key="7">
    <source>
        <dbReference type="ARBA" id="ARBA00022692"/>
    </source>
</evidence>
<evidence type="ECO:0000256" key="3">
    <source>
        <dbReference type="ARBA" id="ARBA00011700"/>
    </source>
</evidence>